<keyword evidence="1" id="KW-1133">Transmembrane helix</keyword>
<keyword evidence="1" id="KW-0472">Membrane</keyword>
<dbReference type="KEGG" id="sbro:GQF42_29045"/>
<evidence type="ECO:0000256" key="1">
    <source>
        <dbReference type="SAM" id="Phobius"/>
    </source>
</evidence>
<sequence>MSHRAVRGPEATWVARSAGALLCLAVAVIHVKDQGGVTTTRDPRYIGVAYHVLEIVAVVAAALLLSGIVRPGWLLAVGVAAGPLLGYILSRGPGLPNYSDDIGNWTEPLGLVSLAVEGALLLLSVSLLARSLRHRRTLH</sequence>
<feature type="transmembrane region" description="Helical" evidence="1">
    <location>
        <begin position="72"/>
        <end position="89"/>
    </location>
</feature>
<keyword evidence="3" id="KW-1185">Reference proteome</keyword>
<feature type="transmembrane region" description="Helical" evidence="1">
    <location>
        <begin position="43"/>
        <end position="65"/>
    </location>
</feature>
<keyword evidence="1" id="KW-0812">Transmembrane</keyword>
<feature type="transmembrane region" description="Helical" evidence="1">
    <location>
        <begin position="109"/>
        <end position="129"/>
    </location>
</feature>
<evidence type="ECO:0000313" key="2">
    <source>
        <dbReference type="EMBL" id="QHA06800.1"/>
    </source>
</evidence>
<name>A0A6I6N9Y8_9ACTN</name>
<dbReference type="AlphaFoldDB" id="A0A6I6N9Y8"/>
<evidence type="ECO:0008006" key="4">
    <source>
        <dbReference type="Google" id="ProtNLM"/>
    </source>
</evidence>
<dbReference type="Proteomes" id="UP000436138">
    <property type="component" value="Chromosome"/>
</dbReference>
<protein>
    <recommendedName>
        <fullName evidence="4">Integral membrane protein</fullName>
    </recommendedName>
</protein>
<reference evidence="2 3" key="1">
    <citation type="submission" date="2019-12" db="EMBL/GenBank/DDBJ databases">
        <title>Streptomyces sp. strain T44 isolated from rhizosphere soil of Broussonetia papyrifera.</title>
        <authorList>
            <person name="Mo P."/>
        </authorList>
    </citation>
    <scope>NUCLEOTIDE SEQUENCE [LARGE SCALE GENOMIC DNA]</scope>
    <source>
        <strain evidence="2 3">T44</strain>
    </source>
</reference>
<dbReference type="EMBL" id="CP047020">
    <property type="protein sequence ID" value="QHA06800.1"/>
    <property type="molecule type" value="Genomic_DNA"/>
</dbReference>
<proteinExistence type="predicted"/>
<organism evidence="2 3">
    <name type="scientific">Streptomyces broussonetiae</name>
    <dbReference type="NCBI Taxonomy" id="2686304"/>
    <lineage>
        <taxon>Bacteria</taxon>
        <taxon>Bacillati</taxon>
        <taxon>Actinomycetota</taxon>
        <taxon>Actinomycetes</taxon>
        <taxon>Kitasatosporales</taxon>
        <taxon>Streptomycetaceae</taxon>
        <taxon>Streptomyces</taxon>
    </lineage>
</organism>
<accession>A0A6I6N9Y8</accession>
<evidence type="ECO:0000313" key="3">
    <source>
        <dbReference type="Proteomes" id="UP000436138"/>
    </source>
</evidence>
<feature type="transmembrane region" description="Helical" evidence="1">
    <location>
        <begin position="12"/>
        <end position="31"/>
    </location>
</feature>
<gene>
    <name evidence="2" type="ORF">GQF42_29045</name>
</gene>